<organism evidence="1 2">
    <name type="scientific">Theileria orientalis</name>
    <dbReference type="NCBI Taxonomy" id="68886"/>
    <lineage>
        <taxon>Eukaryota</taxon>
        <taxon>Sar</taxon>
        <taxon>Alveolata</taxon>
        <taxon>Apicomplexa</taxon>
        <taxon>Aconoidasida</taxon>
        <taxon>Piroplasmida</taxon>
        <taxon>Theileriidae</taxon>
        <taxon>Theileria</taxon>
    </lineage>
</organism>
<gene>
    <name evidence="1" type="ORF">MACK_000887</name>
</gene>
<dbReference type="Pfam" id="PF08282">
    <property type="entry name" value="Hydrolase_3"/>
    <property type="match status" value="1"/>
</dbReference>
<reference evidence="1" key="1">
    <citation type="submission" date="2022-07" db="EMBL/GenBank/DDBJ databases">
        <title>Evaluation of T. orientalis genome assembly methods using nanopore sequencing and analysis of variation between genomes.</title>
        <authorList>
            <person name="Yam J."/>
            <person name="Micallef M.L."/>
            <person name="Liu M."/>
            <person name="Djordjevic S.P."/>
            <person name="Bogema D.R."/>
            <person name="Jenkins C."/>
        </authorList>
    </citation>
    <scope>NUCLEOTIDE SEQUENCE</scope>
    <source>
        <strain evidence="1">Goon Nure</strain>
    </source>
</reference>
<dbReference type="GO" id="GO:0005829">
    <property type="term" value="C:cytosol"/>
    <property type="evidence" value="ECO:0007669"/>
    <property type="project" value="TreeGrafter"/>
</dbReference>
<protein>
    <recommendedName>
        <fullName evidence="3">Hydrolase</fullName>
    </recommendedName>
</protein>
<dbReference type="InterPro" id="IPR006379">
    <property type="entry name" value="HAD-SF_hydro_IIB"/>
</dbReference>
<evidence type="ECO:0000313" key="2">
    <source>
        <dbReference type="Proteomes" id="UP000244811"/>
    </source>
</evidence>
<dbReference type="Proteomes" id="UP000244811">
    <property type="component" value="Chromosome 1"/>
</dbReference>
<accession>A0A976MAT2</accession>
<dbReference type="AlphaFoldDB" id="A0A976MAT2"/>
<dbReference type="PANTHER" id="PTHR10000:SF8">
    <property type="entry name" value="HAD SUPERFAMILY HYDROLASE-LIKE, TYPE 3"/>
    <property type="match status" value="1"/>
</dbReference>
<dbReference type="InterPro" id="IPR036412">
    <property type="entry name" value="HAD-like_sf"/>
</dbReference>
<dbReference type="Gene3D" id="3.40.50.1000">
    <property type="entry name" value="HAD superfamily/HAD-like"/>
    <property type="match status" value="1"/>
</dbReference>
<dbReference type="EMBL" id="CP056069">
    <property type="protein sequence ID" value="UKK00813.2"/>
    <property type="molecule type" value="Genomic_DNA"/>
</dbReference>
<name>A0A976MAT2_THEOR</name>
<dbReference type="GO" id="GO:0016791">
    <property type="term" value="F:phosphatase activity"/>
    <property type="evidence" value="ECO:0007669"/>
    <property type="project" value="TreeGrafter"/>
</dbReference>
<dbReference type="SUPFAM" id="SSF56784">
    <property type="entry name" value="HAD-like"/>
    <property type="match status" value="1"/>
</dbReference>
<dbReference type="InterPro" id="IPR023214">
    <property type="entry name" value="HAD_sf"/>
</dbReference>
<sequence>MQPISEFVKPDPLPKYFAIDVDGTFFTTNKEIFERNTKAFKLLKNNGITPFLCTARDPASNSQIIDSSFVKETDYQGYPGVYANGSLVYDCNGNLIKNELLSSHFLEKFNDYAQSKKITDKTIYLTDNGLFCLDQLSNKGRDYINRKTMCDPITTNFEDLKQKNVVSIITVEHPLDDFELINEVCYVKYNKGNVFQLSPRGCSKKMGIEALLKHFNSNGNECAYIGDNANDREAMQYCRLSFAVGNADDLTKRNAKWVLDLKYDEGGFEKAVYSLYCPS</sequence>
<dbReference type="NCBIfam" id="TIGR01484">
    <property type="entry name" value="HAD-SF-IIB"/>
    <property type="match status" value="1"/>
</dbReference>
<evidence type="ECO:0000313" key="1">
    <source>
        <dbReference type="EMBL" id="UKK00813.2"/>
    </source>
</evidence>
<dbReference type="Gene3D" id="3.30.1240.10">
    <property type="match status" value="1"/>
</dbReference>
<evidence type="ECO:0008006" key="3">
    <source>
        <dbReference type="Google" id="ProtNLM"/>
    </source>
</evidence>
<dbReference type="PANTHER" id="PTHR10000">
    <property type="entry name" value="PHOSPHOSERINE PHOSPHATASE"/>
    <property type="match status" value="1"/>
</dbReference>
<dbReference type="GO" id="GO:0000287">
    <property type="term" value="F:magnesium ion binding"/>
    <property type="evidence" value="ECO:0007669"/>
    <property type="project" value="TreeGrafter"/>
</dbReference>
<proteinExistence type="predicted"/>